<dbReference type="EMBL" id="JAZDQP010000004">
    <property type="protein sequence ID" value="MEE1866097.1"/>
    <property type="molecule type" value="Genomic_DNA"/>
</dbReference>
<gene>
    <name evidence="1" type="ORF">V0R53_06770</name>
</gene>
<protein>
    <submittedName>
        <fullName evidence="1">DUF3077 domain-containing protein</fullName>
    </submittedName>
</protein>
<sequence>MKKIVPDPPLGHSVATANTIFGSCQAGHSPLFAVCSGIAAHDALVHASLYLSCAYDTGYKAFDDIDPANKNFLWSTLHSVEMAKGLVEALLDGIEERACSNLNNP</sequence>
<evidence type="ECO:0000313" key="2">
    <source>
        <dbReference type="Proteomes" id="UP001307839"/>
    </source>
</evidence>
<proteinExistence type="predicted"/>
<dbReference type="RefSeq" id="WP_136473961.1">
    <property type="nucleotide sequence ID" value="NZ_JAZDCU010000005.1"/>
</dbReference>
<dbReference type="AlphaFoldDB" id="A0AB35WRR6"/>
<dbReference type="PROSITE" id="PS51257">
    <property type="entry name" value="PROKAR_LIPOPROTEIN"/>
    <property type="match status" value="1"/>
</dbReference>
<reference evidence="1 2" key="1">
    <citation type="submission" date="2024-01" db="EMBL/GenBank/DDBJ databases">
        <title>Unpublished Manusciprt.</title>
        <authorList>
            <person name="Duman M."/>
            <person name="Valdes E.G."/>
            <person name="Ajmi N."/>
            <person name="Altun S."/>
            <person name="Saticioglu I.B."/>
        </authorList>
    </citation>
    <scope>NUCLEOTIDE SEQUENCE [LARGE SCALE GENOMIC DNA]</scope>
    <source>
        <strain evidence="1 2">120P</strain>
    </source>
</reference>
<comment type="caution">
    <text evidence="1">The sequence shown here is derived from an EMBL/GenBank/DDBJ whole genome shotgun (WGS) entry which is preliminary data.</text>
</comment>
<dbReference type="Pfam" id="PF11275">
    <property type="entry name" value="DUF3077"/>
    <property type="match status" value="1"/>
</dbReference>
<keyword evidence="2" id="KW-1185">Reference proteome</keyword>
<dbReference type="Proteomes" id="UP001307839">
    <property type="component" value="Unassembled WGS sequence"/>
</dbReference>
<accession>A0AB35WRR6</accession>
<evidence type="ECO:0000313" key="1">
    <source>
        <dbReference type="EMBL" id="MEE1866097.1"/>
    </source>
</evidence>
<name>A0AB35WRR6_9PSED</name>
<organism evidence="1 2">
    <name type="scientific">Pseudomonas auratipiscis</name>
    <dbReference type="NCBI Taxonomy" id="3115853"/>
    <lineage>
        <taxon>Bacteria</taxon>
        <taxon>Pseudomonadati</taxon>
        <taxon>Pseudomonadota</taxon>
        <taxon>Gammaproteobacteria</taxon>
        <taxon>Pseudomonadales</taxon>
        <taxon>Pseudomonadaceae</taxon>
        <taxon>Pseudomonas</taxon>
    </lineage>
</organism>
<dbReference type="InterPro" id="IPR021427">
    <property type="entry name" value="DUF3077"/>
</dbReference>